<keyword evidence="1" id="KW-0472">Membrane</keyword>
<sequence length="51" mass="5316">QTKGISAPVIIVAHARTRSILGSDSSTLLWFIGASLAIVAAIIKITNLLDV</sequence>
<accession>A0A0F8X5Q4</accession>
<proteinExistence type="predicted"/>
<feature type="non-terminal residue" evidence="2">
    <location>
        <position position="1"/>
    </location>
</feature>
<feature type="transmembrane region" description="Helical" evidence="1">
    <location>
        <begin position="28"/>
        <end position="49"/>
    </location>
</feature>
<gene>
    <name evidence="2" type="ORF">LCGC14_3066150</name>
</gene>
<dbReference type="EMBL" id="LAZR01065076">
    <property type="protein sequence ID" value="KKK56275.1"/>
    <property type="molecule type" value="Genomic_DNA"/>
</dbReference>
<name>A0A0F8X5Q4_9ZZZZ</name>
<evidence type="ECO:0000313" key="2">
    <source>
        <dbReference type="EMBL" id="KKK56275.1"/>
    </source>
</evidence>
<organism evidence="2">
    <name type="scientific">marine sediment metagenome</name>
    <dbReference type="NCBI Taxonomy" id="412755"/>
    <lineage>
        <taxon>unclassified sequences</taxon>
        <taxon>metagenomes</taxon>
        <taxon>ecological metagenomes</taxon>
    </lineage>
</organism>
<reference evidence="2" key="1">
    <citation type="journal article" date="2015" name="Nature">
        <title>Complex archaea that bridge the gap between prokaryotes and eukaryotes.</title>
        <authorList>
            <person name="Spang A."/>
            <person name="Saw J.H."/>
            <person name="Jorgensen S.L."/>
            <person name="Zaremba-Niedzwiedzka K."/>
            <person name="Martijn J."/>
            <person name="Lind A.E."/>
            <person name="van Eijk R."/>
            <person name="Schleper C."/>
            <person name="Guy L."/>
            <person name="Ettema T.J."/>
        </authorList>
    </citation>
    <scope>NUCLEOTIDE SEQUENCE</scope>
</reference>
<dbReference type="AlphaFoldDB" id="A0A0F8X5Q4"/>
<protein>
    <submittedName>
        <fullName evidence="2">Uncharacterized protein</fullName>
    </submittedName>
</protein>
<keyword evidence="1" id="KW-0812">Transmembrane</keyword>
<comment type="caution">
    <text evidence="2">The sequence shown here is derived from an EMBL/GenBank/DDBJ whole genome shotgun (WGS) entry which is preliminary data.</text>
</comment>
<evidence type="ECO:0000256" key="1">
    <source>
        <dbReference type="SAM" id="Phobius"/>
    </source>
</evidence>
<keyword evidence="1" id="KW-1133">Transmembrane helix</keyword>